<feature type="region of interest" description="Disordered" evidence="3">
    <location>
        <begin position="22"/>
        <end position="41"/>
    </location>
</feature>
<protein>
    <submittedName>
        <fullName evidence="5">Sugar ABC transporter substrate-binding protein</fullName>
    </submittedName>
</protein>
<evidence type="ECO:0000313" key="6">
    <source>
        <dbReference type="Proteomes" id="UP000655287"/>
    </source>
</evidence>
<evidence type="ECO:0000313" key="5">
    <source>
        <dbReference type="EMBL" id="GII75182.1"/>
    </source>
</evidence>
<dbReference type="PANTHER" id="PTHR43649">
    <property type="entry name" value="ARABINOSE-BINDING PROTEIN-RELATED"/>
    <property type="match status" value="1"/>
</dbReference>
<dbReference type="RefSeq" id="WP_203981851.1">
    <property type="nucleotide sequence ID" value="NZ_BOOU01000002.1"/>
</dbReference>
<dbReference type="AlphaFoldDB" id="A0A919QWC7"/>
<dbReference type="PROSITE" id="PS51257">
    <property type="entry name" value="PROKAR_LIPOPROTEIN"/>
    <property type="match status" value="1"/>
</dbReference>
<dbReference type="SUPFAM" id="SSF53850">
    <property type="entry name" value="Periplasmic binding protein-like II"/>
    <property type="match status" value="1"/>
</dbReference>
<sequence length="442" mass="46338">MRVRTTATVAGLMLAAAACGSGGQSTDAAPSAGGSSAPAAAKSLEGTTVEVAAKWTGEEQENFQKVLTAFEQKTGAKVTYASTGEDTGAYLGPRIQGGSPPDVAILPQPGLVQQYADQKALKPLTAEVQTQIDQNYTPYWKSLGSAGGQVYGVMVKAAHKSLIWYRAPAFEDAGAQPATTWDELIGKTAQTLADSGTAPFALCGASGWTLTDLFENVYLSTAGPENYDKLSKHEIPWTDPSVTTALEKLAQIFGKKEFMLGGASGALQTDFPTCATQVYGQKKAAMVSEGDFVASSAVQSGAKVGEDAKIMPFPKAGDTAPVVLGGDIAVALKDNKGAMALLEYLASAEGGSVWAKLPGYLSPNRNVSPDNYPDDLTKQLAQTIISAGEAVRYDMSDLAPSAFGGTDGKGEWKRLQDFLRDPKDIKGTQEKLEADAAKAWKK</sequence>
<feature type="signal peptide" evidence="4">
    <location>
        <begin position="1"/>
        <end position="20"/>
    </location>
</feature>
<evidence type="ECO:0000256" key="3">
    <source>
        <dbReference type="SAM" id="MobiDB-lite"/>
    </source>
</evidence>
<evidence type="ECO:0000256" key="4">
    <source>
        <dbReference type="SAM" id="SignalP"/>
    </source>
</evidence>
<comment type="caution">
    <text evidence="5">The sequence shown here is derived from an EMBL/GenBank/DDBJ whole genome shotgun (WGS) entry which is preliminary data.</text>
</comment>
<keyword evidence="6" id="KW-1185">Reference proteome</keyword>
<dbReference type="EMBL" id="BOOU01000002">
    <property type="protein sequence ID" value="GII75182.1"/>
    <property type="molecule type" value="Genomic_DNA"/>
</dbReference>
<keyword evidence="4" id="KW-0732">Signal</keyword>
<dbReference type="PANTHER" id="PTHR43649:SF29">
    <property type="entry name" value="OSMOPROTECTIVE COMPOUNDS-BINDING PROTEIN GGTB"/>
    <property type="match status" value="1"/>
</dbReference>
<dbReference type="Gene3D" id="3.40.190.10">
    <property type="entry name" value="Periplasmic binding protein-like II"/>
    <property type="match status" value="2"/>
</dbReference>
<evidence type="ECO:0000256" key="2">
    <source>
        <dbReference type="ARBA" id="ARBA00022448"/>
    </source>
</evidence>
<name>A0A919QWC7_9ACTN</name>
<organism evidence="5 6">
    <name type="scientific">Sphaerisporangium rufum</name>
    <dbReference type="NCBI Taxonomy" id="1381558"/>
    <lineage>
        <taxon>Bacteria</taxon>
        <taxon>Bacillati</taxon>
        <taxon>Actinomycetota</taxon>
        <taxon>Actinomycetes</taxon>
        <taxon>Streptosporangiales</taxon>
        <taxon>Streptosporangiaceae</taxon>
        <taxon>Sphaerisporangium</taxon>
    </lineage>
</organism>
<evidence type="ECO:0000256" key="1">
    <source>
        <dbReference type="ARBA" id="ARBA00008520"/>
    </source>
</evidence>
<dbReference type="InterPro" id="IPR050490">
    <property type="entry name" value="Bact_solute-bd_prot1"/>
</dbReference>
<comment type="similarity">
    <text evidence="1">Belongs to the bacterial solute-binding protein 1 family.</text>
</comment>
<feature type="compositionally biased region" description="Low complexity" evidence="3">
    <location>
        <begin position="28"/>
        <end position="41"/>
    </location>
</feature>
<dbReference type="Pfam" id="PF01547">
    <property type="entry name" value="SBP_bac_1"/>
    <property type="match status" value="1"/>
</dbReference>
<gene>
    <name evidence="5" type="ORF">Sru01_01640</name>
</gene>
<feature type="chain" id="PRO_5039248954" evidence="4">
    <location>
        <begin position="21"/>
        <end position="442"/>
    </location>
</feature>
<reference evidence="5" key="1">
    <citation type="submission" date="2021-01" db="EMBL/GenBank/DDBJ databases">
        <title>Whole genome shotgun sequence of Sphaerisporangium rufum NBRC 109079.</title>
        <authorList>
            <person name="Komaki H."/>
            <person name="Tamura T."/>
        </authorList>
    </citation>
    <scope>NUCLEOTIDE SEQUENCE</scope>
    <source>
        <strain evidence="5">NBRC 109079</strain>
    </source>
</reference>
<keyword evidence="2" id="KW-0813">Transport</keyword>
<dbReference type="InterPro" id="IPR006059">
    <property type="entry name" value="SBP"/>
</dbReference>
<accession>A0A919QWC7</accession>
<dbReference type="Proteomes" id="UP000655287">
    <property type="component" value="Unassembled WGS sequence"/>
</dbReference>
<proteinExistence type="inferred from homology"/>